<keyword evidence="2" id="KW-1185">Reference proteome</keyword>
<dbReference type="Proteomes" id="UP001302719">
    <property type="component" value="Chromosome"/>
</dbReference>
<proteinExistence type="predicted"/>
<evidence type="ECO:0000313" key="2">
    <source>
        <dbReference type="Proteomes" id="UP001302719"/>
    </source>
</evidence>
<name>A0AA96GF75_9BACT</name>
<dbReference type="RefSeq" id="WP_312646879.1">
    <property type="nucleotide sequence ID" value="NZ_CP116967.1"/>
</dbReference>
<reference evidence="1 2" key="1">
    <citation type="submission" date="2023-01" db="EMBL/GenBank/DDBJ databases">
        <title>Cultivation and genomic characterization of new, ubiquitous marine nitrite-oxidizing bacteria from the Nitrospirales.</title>
        <authorList>
            <person name="Mueller A.J."/>
            <person name="Daebeler A."/>
            <person name="Herbold C.W."/>
            <person name="Kirkegaard R.H."/>
            <person name="Daims H."/>
        </authorList>
    </citation>
    <scope>NUCLEOTIDE SEQUENCE [LARGE SCALE GENOMIC DNA]</scope>
    <source>
        <strain evidence="1 2">VA</strain>
    </source>
</reference>
<gene>
    <name evidence="1" type="ORF">PP769_09505</name>
</gene>
<evidence type="ECO:0000313" key="1">
    <source>
        <dbReference type="EMBL" id="WNM59972.1"/>
    </source>
</evidence>
<protein>
    <recommendedName>
        <fullName evidence="3">Antitoxin Xre/MbcA/ParS-like toxin-binding domain-containing protein</fullName>
    </recommendedName>
</protein>
<sequence>MADNHSHPITGSEEGFRSLLTRLEHQSLRPDFQIQRQLALSHALQPYFHPLMVPPLVPLPEEEDLARWFVYADYLPTDGHASLIEQVRDLVMEHVPQGERVWLDSLRHSYMDLLEVRDISAENEAVYARLQSLGDKQIFDVVPHTRPVPYKVGQVLLTRLLRGLADIRLPGPPLILSSSMGKAVFELTNEMRREIEIGTGNFALAEWAEFAKNFGYMIMWSVAKVRRGAWTVVDSQINYQNTQGETFLYAIALYEHHDFRSMADRLRELDQFTPPKKKAGKPSSTASQSDTLTWVWLPPQDPSDARTCPVARLTLTPTQLFVETDSADRLDTVKHQLAAAFGFLLHYQGETTAAPQLRTPEVDLLSDSYIAPPTIVPKEEEQQILESLLETAYLEWAERPSPLLKGQSPRHFCSAQQDTKEVAAIIDQMEQHDLGLRRTGQSAYNYNVLRGHIGL</sequence>
<dbReference type="EMBL" id="CP116967">
    <property type="protein sequence ID" value="WNM59972.1"/>
    <property type="molecule type" value="Genomic_DNA"/>
</dbReference>
<accession>A0AA96GF75</accession>
<dbReference type="AlphaFoldDB" id="A0AA96GF75"/>
<dbReference type="KEGG" id="nall:PP769_09505"/>
<evidence type="ECO:0008006" key="3">
    <source>
        <dbReference type="Google" id="ProtNLM"/>
    </source>
</evidence>
<organism evidence="1 2">
    <name type="scientific">Candidatus Nitrospira allomarina</name>
    <dbReference type="NCBI Taxonomy" id="3020900"/>
    <lineage>
        <taxon>Bacteria</taxon>
        <taxon>Pseudomonadati</taxon>
        <taxon>Nitrospirota</taxon>
        <taxon>Nitrospiria</taxon>
        <taxon>Nitrospirales</taxon>
        <taxon>Nitrospiraceae</taxon>
        <taxon>Nitrospira</taxon>
    </lineage>
</organism>